<dbReference type="Gene3D" id="1.20.5.170">
    <property type="match status" value="1"/>
</dbReference>
<dbReference type="GO" id="GO:0001228">
    <property type="term" value="F:DNA-binding transcription activator activity, RNA polymerase II-specific"/>
    <property type="evidence" value="ECO:0007669"/>
    <property type="project" value="TreeGrafter"/>
</dbReference>
<evidence type="ECO:0000256" key="1">
    <source>
        <dbReference type="ARBA" id="ARBA00004123"/>
    </source>
</evidence>
<dbReference type="SMART" id="SM00338">
    <property type="entry name" value="BRLZ"/>
    <property type="match status" value="1"/>
</dbReference>
<dbReference type="InterPro" id="IPR018287">
    <property type="entry name" value="Hap4_TF_heteromerisation"/>
</dbReference>
<dbReference type="InterPro" id="IPR004827">
    <property type="entry name" value="bZIP"/>
</dbReference>
<name>A0A9P6ELK9_9AGAR</name>
<evidence type="ECO:0000256" key="4">
    <source>
        <dbReference type="SAM" id="MobiDB-lite"/>
    </source>
</evidence>
<dbReference type="SUPFAM" id="SSF57959">
    <property type="entry name" value="Leucine zipper domain"/>
    <property type="match status" value="1"/>
</dbReference>
<feature type="compositionally biased region" description="Basic and acidic residues" evidence="4">
    <location>
        <begin position="165"/>
        <end position="175"/>
    </location>
</feature>
<keyword evidence="2" id="KW-0539">Nucleus</keyword>
<sequence length="511" mass="55156">MTSIDTAASSSSSTLWATASKEWVIAPKPKPGRKPKKDVVPQVVEADSKGRRVQNRAAQRAFRERKQSQLADLQARIQAYEQGEIERNVALQKIAKQLKEENENLRQENASLKAKVVYLESQLESLPPEPRIFDNPSNVTDKKRGREASPSAIGPPFPPKKRSRKDSTAVLERHTSMISESSGTTHLPSPTSMVSTPDSFETIDQFPPLSFEPSQGADSNTFSSLSSDAKSDIPLRAFPFDCGFCDETTICVCREIAAQAVVEQSLITPNYTGSTTSRAAEEPPSSIISGAASSKSILENLPTYQPPVPLRRRTKTTISNSIFPVHAPAAEPPTCSGDPSNCMACADDAFGKAFCSAIGSSATTCDCSAEVISRCCGGTSDCNDCPSSNAAIPPTATQDQSELMPTNDAWQKIKAHPKAEFADLALLAKVVASQSKCAGPQLVITPTPQTHVHEDEILQATKNPPGNRGNRSPPPQLVPQEVLLECGRRRMRQVHSSGVYEALRLLDAKFA</sequence>
<dbReference type="GO" id="GO:0000976">
    <property type="term" value="F:transcription cis-regulatory region binding"/>
    <property type="evidence" value="ECO:0007669"/>
    <property type="project" value="InterPro"/>
</dbReference>
<gene>
    <name evidence="6" type="ORF">CPB83DRAFT_874424</name>
</gene>
<evidence type="ECO:0000313" key="6">
    <source>
        <dbReference type="EMBL" id="KAF9532031.1"/>
    </source>
</evidence>
<keyword evidence="7" id="KW-1185">Reference proteome</keyword>
<protein>
    <recommendedName>
        <fullName evidence="5">BZIP domain-containing protein</fullName>
    </recommendedName>
</protein>
<proteinExistence type="predicted"/>
<dbReference type="PROSITE" id="PS00036">
    <property type="entry name" value="BZIP_BASIC"/>
    <property type="match status" value="1"/>
</dbReference>
<comment type="subcellular location">
    <subcellularLocation>
        <location evidence="1">Nucleus</location>
    </subcellularLocation>
</comment>
<reference evidence="6" key="1">
    <citation type="submission" date="2020-11" db="EMBL/GenBank/DDBJ databases">
        <authorList>
            <consortium name="DOE Joint Genome Institute"/>
            <person name="Ahrendt S."/>
            <person name="Riley R."/>
            <person name="Andreopoulos W."/>
            <person name="Labutti K."/>
            <person name="Pangilinan J."/>
            <person name="Ruiz-Duenas F.J."/>
            <person name="Barrasa J.M."/>
            <person name="Sanchez-Garcia M."/>
            <person name="Camarero S."/>
            <person name="Miyauchi S."/>
            <person name="Serrano A."/>
            <person name="Linde D."/>
            <person name="Babiker R."/>
            <person name="Drula E."/>
            <person name="Ayuso-Fernandez I."/>
            <person name="Pacheco R."/>
            <person name="Padilla G."/>
            <person name="Ferreira P."/>
            <person name="Barriuso J."/>
            <person name="Kellner H."/>
            <person name="Castanera R."/>
            <person name="Alfaro M."/>
            <person name="Ramirez L."/>
            <person name="Pisabarro A.G."/>
            <person name="Kuo A."/>
            <person name="Tritt A."/>
            <person name="Lipzen A."/>
            <person name="He G."/>
            <person name="Yan M."/>
            <person name="Ng V."/>
            <person name="Cullen D."/>
            <person name="Martin F."/>
            <person name="Rosso M.-N."/>
            <person name="Henrissat B."/>
            <person name="Hibbett D."/>
            <person name="Martinez A.T."/>
            <person name="Grigoriev I.V."/>
        </authorList>
    </citation>
    <scope>NUCLEOTIDE SEQUENCE</scope>
    <source>
        <strain evidence="6">CBS 506.95</strain>
    </source>
</reference>
<comment type="caution">
    <text evidence="6">The sequence shown here is derived from an EMBL/GenBank/DDBJ whole genome shotgun (WGS) entry which is preliminary data.</text>
</comment>
<dbReference type="OrthoDB" id="5374328at2759"/>
<dbReference type="CDD" id="cd14688">
    <property type="entry name" value="bZIP_YAP"/>
    <property type="match status" value="1"/>
</dbReference>
<dbReference type="PANTHER" id="PTHR40621:SF7">
    <property type="entry name" value="BZIP DOMAIN-CONTAINING PROTEIN"/>
    <property type="match status" value="1"/>
</dbReference>
<dbReference type="EMBL" id="MU157833">
    <property type="protein sequence ID" value="KAF9532031.1"/>
    <property type="molecule type" value="Genomic_DNA"/>
</dbReference>
<evidence type="ECO:0000256" key="2">
    <source>
        <dbReference type="ARBA" id="ARBA00023242"/>
    </source>
</evidence>
<dbReference type="PANTHER" id="PTHR40621">
    <property type="entry name" value="TRANSCRIPTION FACTOR KAPC-RELATED"/>
    <property type="match status" value="1"/>
</dbReference>
<dbReference type="Proteomes" id="UP000807306">
    <property type="component" value="Unassembled WGS sequence"/>
</dbReference>
<organism evidence="6 7">
    <name type="scientific">Crepidotus variabilis</name>
    <dbReference type="NCBI Taxonomy" id="179855"/>
    <lineage>
        <taxon>Eukaryota</taxon>
        <taxon>Fungi</taxon>
        <taxon>Dikarya</taxon>
        <taxon>Basidiomycota</taxon>
        <taxon>Agaricomycotina</taxon>
        <taxon>Agaricomycetes</taxon>
        <taxon>Agaricomycetidae</taxon>
        <taxon>Agaricales</taxon>
        <taxon>Agaricineae</taxon>
        <taxon>Crepidotaceae</taxon>
        <taxon>Crepidotus</taxon>
    </lineage>
</organism>
<dbReference type="InterPro" id="IPR050936">
    <property type="entry name" value="AP-1-like"/>
</dbReference>
<accession>A0A9P6ELK9</accession>
<dbReference type="InterPro" id="IPR046347">
    <property type="entry name" value="bZIP_sf"/>
</dbReference>
<feature type="compositionally biased region" description="Polar residues" evidence="4">
    <location>
        <begin position="212"/>
        <end position="226"/>
    </location>
</feature>
<feature type="domain" description="BZIP" evidence="5">
    <location>
        <begin position="51"/>
        <end position="65"/>
    </location>
</feature>
<feature type="region of interest" description="Disordered" evidence="4">
    <location>
        <begin position="127"/>
        <end position="226"/>
    </location>
</feature>
<evidence type="ECO:0000313" key="7">
    <source>
        <dbReference type="Proteomes" id="UP000807306"/>
    </source>
</evidence>
<dbReference type="GO" id="GO:0090575">
    <property type="term" value="C:RNA polymerase II transcription regulator complex"/>
    <property type="evidence" value="ECO:0007669"/>
    <property type="project" value="TreeGrafter"/>
</dbReference>
<dbReference type="Pfam" id="PF10297">
    <property type="entry name" value="Hap4_Hap_bind"/>
    <property type="match status" value="1"/>
</dbReference>
<evidence type="ECO:0000259" key="5">
    <source>
        <dbReference type="PROSITE" id="PS00036"/>
    </source>
</evidence>
<dbReference type="AlphaFoldDB" id="A0A9P6ELK9"/>
<keyword evidence="3" id="KW-0175">Coiled coil</keyword>
<feature type="coiled-coil region" evidence="3">
    <location>
        <begin position="63"/>
        <end position="122"/>
    </location>
</feature>
<feature type="compositionally biased region" description="Polar residues" evidence="4">
    <location>
        <begin position="176"/>
        <end position="199"/>
    </location>
</feature>
<evidence type="ECO:0000256" key="3">
    <source>
        <dbReference type="SAM" id="Coils"/>
    </source>
</evidence>